<feature type="domain" description="NAD-dependent epimerase/dehydratase" evidence="1">
    <location>
        <begin position="13"/>
        <end position="46"/>
    </location>
</feature>
<accession>A0A4Y7SKZ7</accession>
<dbReference type="AlphaFoldDB" id="A0A4Y7SKZ7"/>
<sequence>MPALPSTGSNPTILITGANGYIGTWAVKTTLERGYSVRAVVRTESPAGRVKPGR</sequence>
<dbReference type="EMBL" id="QPFP01000090">
    <property type="protein sequence ID" value="TEB22540.1"/>
    <property type="molecule type" value="Genomic_DNA"/>
</dbReference>
<reference evidence="2 3" key="1">
    <citation type="journal article" date="2019" name="Nat. Ecol. Evol.">
        <title>Megaphylogeny resolves global patterns of mushroom evolution.</title>
        <authorList>
            <person name="Varga T."/>
            <person name="Krizsan K."/>
            <person name="Foldi C."/>
            <person name="Dima B."/>
            <person name="Sanchez-Garcia M."/>
            <person name="Sanchez-Ramirez S."/>
            <person name="Szollosi G.J."/>
            <person name="Szarkandi J.G."/>
            <person name="Papp V."/>
            <person name="Albert L."/>
            <person name="Andreopoulos W."/>
            <person name="Angelini C."/>
            <person name="Antonin V."/>
            <person name="Barry K.W."/>
            <person name="Bougher N.L."/>
            <person name="Buchanan P."/>
            <person name="Buyck B."/>
            <person name="Bense V."/>
            <person name="Catcheside P."/>
            <person name="Chovatia M."/>
            <person name="Cooper J."/>
            <person name="Damon W."/>
            <person name="Desjardin D."/>
            <person name="Finy P."/>
            <person name="Geml J."/>
            <person name="Haridas S."/>
            <person name="Hughes K."/>
            <person name="Justo A."/>
            <person name="Karasinski D."/>
            <person name="Kautmanova I."/>
            <person name="Kiss B."/>
            <person name="Kocsube S."/>
            <person name="Kotiranta H."/>
            <person name="LaButti K.M."/>
            <person name="Lechner B.E."/>
            <person name="Liimatainen K."/>
            <person name="Lipzen A."/>
            <person name="Lukacs Z."/>
            <person name="Mihaltcheva S."/>
            <person name="Morgado L.N."/>
            <person name="Niskanen T."/>
            <person name="Noordeloos M.E."/>
            <person name="Ohm R.A."/>
            <person name="Ortiz-Santana B."/>
            <person name="Ovrebo C."/>
            <person name="Racz N."/>
            <person name="Riley R."/>
            <person name="Savchenko A."/>
            <person name="Shiryaev A."/>
            <person name="Soop K."/>
            <person name="Spirin V."/>
            <person name="Szebenyi C."/>
            <person name="Tomsovsky M."/>
            <person name="Tulloss R.E."/>
            <person name="Uehling J."/>
            <person name="Grigoriev I.V."/>
            <person name="Vagvolgyi C."/>
            <person name="Papp T."/>
            <person name="Martin F.M."/>
            <person name="Miettinen O."/>
            <person name="Hibbett D.S."/>
            <person name="Nagy L.G."/>
        </authorList>
    </citation>
    <scope>NUCLEOTIDE SEQUENCE [LARGE SCALE GENOMIC DNA]</scope>
    <source>
        <strain evidence="2 3">FP101781</strain>
    </source>
</reference>
<comment type="caution">
    <text evidence="2">The sequence shown here is derived from an EMBL/GenBank/DDBJ whole genome shotgun (WGS) entry which is preliminary data.</text>
</comment>
<dbReference type="Pfam" id="PF01370">
    <property type="entry name" value="Epimerase"/>
    <property type="match status" value="1"/>
</dbReference>
<evidence type="ECO:0000313" key="3">
    <source>
        <dbReference type="Proteomes" id="UP000298030"/>
    </source>
</evidence>
<evidence type="ECO:0000313" key="2">
    <source>
        <dbReference type="EMBL" id="TEB22540.1"/>
    </source>
</evidence>
<dbReference type="InterPro" id="IPR036291">
    <property type="entry name" value="NAD(P)-bd_dom_sf"/>
</dbReference>
<dbReference type="SUPFAM" id="SSF51735">
    <property type="entry name" value="NAD(P)-binding Rossmann-fold domains"/>
    <property type="match status" value="1"/>
</dbReference>
<dbReference type="OrthoDB" id="2735536at2759"/>
<dbReference type="Proteomes" id="UP000298030">
    <property type="component" value="Unassembled WGS sequence"/>
</dbReference>
<protein>
    <recommendedName>
        <fullName evidence="1">NAD-dependent epimerase/dehydratase domain-containing protein</fullName>
    </recommendedName>
</protein>
<dbReference type="Gene3D" id="3.40.50.720">
    <property type="entry name" value="NAD(P)-binding Rossmann-like Domain"/>
    <property type="match status" value="1"/>
</dbReference>
<proteinExistence type="predicted"/>
<evidence type="ECO:0000259" key="1">
    <source>
        <dbReference type="Pfam" id="PF01370"/>
    </source>
</evidence>
<keyword evidence="3" id="KW-1185">Reference proteome</keyword>
<dbReference type="InterPro" id="IPR001509">
    <property type="entry name" value="Epimerase_deHydtase"/>
</dbReference>
<organism evidence="2 3">
    <name type="scientific">Coprinellus micaceus</name>
    <name type="common">Glistening ink-cap mushroom</name>
    <name type="synonym">Coprinus micaceus</name>
    <dbReference type="NCBI Taxonomy" id="71717"/>
    <lineage>
        <taxon>Eukaryota</taxon>
        <taxon>Fungi</taxon>
        <taxon>Dikarya</taxon>
        <taxon>Basidiomycota</taxon>
        <taxon>Agaricomycotina</taxon>
        <taxon>Agaricomycetes</taxon>
        <taxon>Agaricomycetidae</taxon>
        <taxon>Agaricales</taxon>
        <taxon>Agaricineae</taxon>
        <taxon>Psathyrellaceae</taxon>
        <taxon>Coprinellus</taxon>
    </lineage>
</organism>
<name>A0A4Y7SKZ7_COPMI</name>
<gene>
    <name evidence="2" type="ORF">FA13DRAFT_1740936</name>
</gene>